<evidence type="ECO:0000256" key="2">
    <source>
        <dbReference type="ARBA" id="ARBA00022448"/>
    </source>
</evidence>
<dbReference type="GO" id="GO:0008982">
    <property type="term" value="F:protein-N(PI)-phosphohistidine-sugar phosphotransferase activity"/>
    <property type="evidence" value="ECO:0007669"/>
    <property type="project" value="InterPro"/>
</dbReference>
<evidence type="ECO:0000256" key="11">
    <source>
        <dbReference type="PROSITE-ProRule" id="PRU00421"/>
    </source>
</evidence>
<evidence type="ECO:0000256" key="7">
    <source>
        <dbReference type="ARBA" id="ARBA00022692"/>
    </source>
</evidence>
<evidence type="ECO:0000259" key="13">
    <source>
        <dbReference type="PROSITE" id="PS51098"/>
    </source>
</evidence>
<dbReference type="Pfam" id="PF02378">
    <property type="entry name" value="PTS_EIIC"/>
    <property type="match status" value="1"/>
</dbReference>
<dbReference type="RefSeq" id="WP_136829860.1">
    <property type="nucleotide sequence ID" value="NZ_SWBM01000001.1"/>
</dbReference>
<accession>A0A4U1DA98</accession>
<dbReference type="InterPro" id="IPR013013">
    <property type="entry name" value="PTS_EIIC_1"/>
</dbReference>
<gene>
    <name evidence="15" type="ORF">FA727_05855</name>
</gene>
<dbReference type="SUPFAM" id="SSF55604">
    <property type="entry name" value="Glucose permease domain IIB"/>
    <property type="match status" value="1"/>
</dbReference>
<evidence type="ECO:0000313" key="15">
    <source>
        <dbReference type="EMBL" id="TKC19068.1"/>
    </source>
</evidence>
<dbReference type="InterPro" id="IPR036878">
    <property type="entry name" value="Glu_permease_IIB"/>
</dbReference>
<keyword evidence="9 12" id="KW-1133">Transmembrane helix</keyword>
<dbReference type="InterPro" id="IPR018113">
    <property type="entry name" value="PTrfase_EIIB_Cys"/>
</dbReference>
<dbReference type="PROSITE" id="PS51103">
    <property type="entry name" value="PTS_EIIC_TYPE_1"/>
    <property type="match status" value="1"/>
</dbReference>
<proteinExistence type="predicted"/>
<evidence type="ECO:0000256" key="5">
    <source>
        <dbReference type="ARBA" id="ARBA00022679"/>
    </source>
</evidence>
<dbReference type="InterPro" id="IPR001996">
    <property type="entry name" value="PTS_IIB_1"/>
</dbReference>
<feature type="transmembrane region" description="Helical" evidence="12">
    <location>
        <begin position="372"/>
        <end position="393"/>
    </location>
</feature>
<evidence type="ECO:0000256" key="1">
    <source>
        <dbReference type="ARBA" id="ARBA00004651"/>
    </source>
</evidence>
<dbReference type="InterPro" id="IPR050429">
    <property type="entry name" value="PTS_Glucose_EIICBA"/>
</dbReference>
<evidence type="ECO:0000313" key="16">
    <source>
        <dbReference type="Proteomes" id="UP000307756"/>
    </source>
</evidence>
<feature type="active site" description="Phosphocysteine intermediate; for EIIB activity" evidence="11">
    <location>
        <position position="477"/>
    </location>
</feature>
<feature type="domain" description="PTS EIIC type-1" evidence="14">
    <location>
        <begin position="1"/>
        <end position="439"/>
    </location>
</feature>
<keyword evidence="7 12" id="KW-0812">Transmembrane</keyword>
<organism evidence="15 16">
    <name type="scientific">Robertmurraya kyonggiensis</name>
    <dbReference type="NCBI Taxonomy" id="1037680"/>
    <lineage>
        <taxon>Bacteria</taxon>
        <taxon>Bacillati</taxon>
        <taxon>Bacillota</taxon>
        <taxon>Bacilli</taxon>
        <taxon>Bacillales</taxon>
        <taxon>Bacillaceae</taxon>
        <taxon>Robertmurraya</taxon>
    </lineage>
</organism>
<dbReference type="GO" id="GO:0090563">
    <property type="term" value="F:protein-phosphocysteine-sugar phosphotransferase activity"/>
    <property type="evidence" value="ECO:0007669"/>
    <property type="project" value="TreeGrafter"/>
</dbReference>
<feature type="transmembrane region" description="Helical" evidence="12">
    <location>
        <begin position="232"/>
        <end position="254"/>
    </location>
</feature>
<dbReference type="AlphaFoldDB" id="A0A4U1DA98"/>
<evidence type="ECO:0000256" key="10">
    <source>
        <dbReference type="ARBA" id="ARBA00023136"/>
    </source>
</evidence>
<protein>
    <submittedName>
        <fullName evidence="15">PTS sugar transporter subunit IIABC</fullName>
    </submittedName>
</protein>
<dbReference type="OrthoDB" id="9764327at2"/>
<dbReference type="PROSITE" id="PS01035">
    <property type="entry name" value="PTS_EIIB_TYPE_1_CYS"/>
    <property type="match status" value="1"/>
</dbReference>
<keyword evidence="8" id="KW-0418">Kinase</keyword>
<evidence type="ECO:0000256" key="8">
    <source>
        <dbReference type="ARBA" id="ARBA00022777"/>
    </source>
</evidence>
<dbReference type="GO" id="GO:0005886">
    <property type="term" value="C:plasma membrane"/>
    <property type="evidence" value="ECO:0007669"/>
    <property type="project" value="UniProtKB-SubCell"/>
</dbReference>
<dbReference type="GO" id="GO:0009401">
    <property type="term" value="P:phosphoenolpyruvate-dependent sugar phosphotransferase system"/>
    <property type="evidence" value="ECO:0007669"/>
    <property type="project" value="UniProtKB-KW"/>
</dbReference>
<feature type="transmembrane region" description="Helical" evidence="12">
    <location>
        <begin position="349"/>
        <end position="365"/>
    </location>
</feature>
<keyword evidence="16" id="KW-1185">Reference proteome</keyword>
<dbReference type="PANTHER" id="PTHR30009">
    <property type="entry name" value="CYTOCHROME C-TYPE SYNTHESIS PROTEIN AND PTS TRANSMEMBRANE COMPONENT"/>
    <property type="match status" value="1"/>
</dbReference>
<feature type="transmembrane region" description="Helical" evidence="12">
    <location>
        <begin position="405"/>
        <end position="423"/>
    </location>
</feature>
<comment type="subcellular location">
    <subcellularLocation>
        <location evidence="1">Cell membrane</location>
        <topology evidence="1">Multi-pass membrane protein</topology>
    </subcellularLocation>
</comment>
<keyword evidence="5" id="KW-0808">Transferase</keyword>
<feature type="transmembrane region" description="Helical" evidence="12">
    <location>
        <begin position="189"/>
        <end position="212"/>
    </location>
</feature>
<dbReference type="NCBIfam" id="TIGR00826">
    <property type="entry name" value="EIIB_glc"/>
    <property type="match status" value="1"/>
</dbReference>
<feature type="transmembrane region" description="Helical" evidence="12">
    <location>
        <begin position="91"/>
        <end position="113"/>
    </location>
</feature>
<dbReference type="GO" id="GO:0016301">
    <property type="term" value="F:kinase activity"/>
    <property type="evidence" value="ECO:0007669"/>
    <property type="project" value="UniProtKB-KW"/>
</dbReference>
<keyword evidence="2" id="KW-0813">Transport</keyword>
<feature type="transmembrane region" description="Helical" evidence="12">
    <location>
        <begin position="12"/>
        <end position="32"/>
    </location>
</feature>
<evidence type="ECO:0000256" key="6">
    <source>
        <dbReference type="ARBA" id="ARBA00022683"/>
    </source>
</evidence>
<name>A0A4U1DA98_9BACI</name>
<keyword evidence="3" id="KW-1003">Cell membrane</keyword>
<feature type="domain" description="PTS EIIB type-1" evidence="13">
    <location>
        <begin position="455"/>
        <end position="532"/>
    </location>
</feature>
<dbReference type="CDD" id="cd00212">
    <property type="entry name" value="PTS_IIB_glc"/>
    <property type="match status" value="1"/>
</dbReference>
<feature type="transmembrane region" description="Helical" evidence="12">
    <location>
        <begin position="146"/>
        <end position="169"/>
    </location>
</feature>
<dbReference type="EMBL" id="SWBM01000001">
    <property type="protein sequence ID" value="TKC19068.1"/>
    <property type="molecule type" value="Genomic_DNA"/>
</dbReference>
<feature type="transmembrane region" description="Helical" evidence="12">
    <location>
        <begin position="52"/>
        <end position="79"/>
    </location>
</feature>
<dbReference type="Proteomes" id="UP000307756">
    <property type="component" value="Unassembled WGS sequence"/>
</dbReference>
<dbReference type="PROSITE" id="PS51098">
    <property type="entry name" value="PTS_EIIB_TYPE_1"/>
    <property type="match status" value="1"/>
</dbReference>
<evidence type="ECO:0000256" key="4">
    <source>
        <dbReference type="ARBA" id="ARBA00022597"/>
    </source>
</evidence>
<keyword evidence="10 12" id="KW-0472">Membrane</keyword>
<evidence type="ECO:0000256" key="9">
    <source>
        <dbReference type="ARBA" id="ARBA00022989"/>
    </source>
</evidence>
<keyword evidence="6" id="KW-0598">Phosphotransferase system</keyword>
<dbReference type="PANTHER" id="PTHR30009:SF12">
    <property type="entry name" value="PHOSPHOTRANSFERASE IIC COMPONENT GLVC"/>
    <property type="match status" value="1"/>
</dbReference>
<dbReference type="Pfam" id="PF00367">
    <property type="entry name" value="PTS_EIIB"/>
    <property type="match status" value="1"/>
</dbReference>
<dbReference type="Gene3D" id="3.30.1360.60">
    <property type="entry name" value="Glucose permease domain IIB"/>
    <property type="match status" value="1"/>
</dbReference>
<evidence type="ECO:0000256" key="3">
    <source>
        <dbReference type="ARBA" id="ARBA00022475"/>
    </source>
</evidence>
<sequence>MFEKLQRLGKAFMIPIAVLPIAGLMLGIGAAFTNPLMVETYGLTGILGEGTFLFYVLSTMSAIGNIVFSNLPLIFAVGIASGLALQEKGAAGLSASIAFLVMHTIISTILGFLGHTPDTTSVEYFLSIGLDPVEAAKQANVYGYELGIFTVRIGVLGGIIVGLLVAFLANRYYDKKLPEALSFFSGVRFIPIISVLAISIIGVIIPFIWPYIHIGISTFSEFFGRTGPIGMFFYGTLMRLLNIFGLHHAIYPLFWYTSLGGELEVAGKLVQGGQSIFFAQLADPTVTQFSAEATKYFTGGYLPMMFGLPAAALAMYRTADSKNKKIVGGLLFSAALTSFITGITEPIEFTFLFVAPLLYGIHAVLEGISYAVLYALDVAVGVTFSRGIIDFTLFGLLQGNDKTNYIWILILGIPTAIIYYYVFKILIVKLNLKTPGRGEDSENKLYTKKDALLKDIDIEEVISALGGRENLVDVDACITRLRVTVKDTSIVAEDSIWKEQLKAKGIFKMGSGVQVVYGALAEILKNEINRIK</sequence>
<comment type="caution">
    <text evidence="15">The sequence shown here is derived from an EMBL/GenBank/DDBJ whole genome shotgun (WGS) entry which is preliminary data.</text>
</comment>
<reference evidence="15 16" key="1">
    <citation type="journal article" date="2011" name="J. Microbiol.">
        <title>Bacillus kyonggiensis sp. nov., isolated from soil of a lettuce field.</title>
        <authorList>
            <person name="Dong K."/>
            <person name="Lee S."/>
        </authorList>
    </citation>
    <scope>NUCLEOTIDE SEQUENCE [LARGE SCALE GENOMIC DNA]</scope>
    <source>
        <strain evidence="15 16">NB22</strain>
    </source>
</reference>
<keyword evidence="4 15" id="KW-0762">Sugar transport</keyword>
<evidence type="ECO:0000256" key="12">
    <source>
        <dbReference type="SAM" id="Phobius"/>
    </source>
</evidence>
<evidence type="ECO:0000259" key="14">
    <source>
        <dbReference type="PROSITE" id="PS51103"/>
    </source>
</evidence>
<dbReference type="InterPro" id="IPR003352">
    <property type="entry name" value="PTS_EIIC"/>
</dbReference>